<protein>
    <recommendedName>
        <fullName evidence="6">Serine protease</fullName>
        <ecNumber evidence="6">3.4.21.-</ecNumber>
    </recommendedName>
</protein>
<evidence type="ECO:0000256" key="6">
    <source>
        <dbReference type="RuleBase" id="RU004296"/>
    </source>
</evidence>
<dbReference type="InterPro" id="IPR050966">
    <property type="entry name" value="Glutamyl_endopeptidase"/>
</dbReference>
<dbReference type="GO" id="GO:0008233">
    <property type="term" value="F:peptidase activity"/>
    <property type="evidence" value="ECO:0007669"/>
    <property type="project" value="UniProtKB-KW"/>
</dbReference>
<dbReference type="EC" id="3.4.21.-" evidence="6"/>
<keyword evidence="2 6" id="KW-0645">Protease</keyword>
<dbReference type="PANTHER" id="PTHR15462:SF8">
    <property type="entry name" value="SERINE PROTEASE"/>
    <property type="match status" value="1"/>
</dbReference>
<dbReference type="InterPro" id="IPR009003">
    <property type="entry name" value="Peptidase_S1_PA"/>
</dbReference>
<dbReference type="PANTHER" id="PTHR15462">
    <property type="entry name" value="SERINE PROTEASE"/>
    <property type="match status" value="1"/>
</dbReference>
<sequence>MATGNQPPFEERRWEQEAAFRDREVLVKERDAQFRDRELAIKEREVALREGELSLKRDEHASASWRNPLVVAIMAATLAGLSNAVVAIVNGRFQRQLEDGRAEQSRVLEMIKTGDPDKAAKNLEFLVQSGLIADPARVASIEKYLAGRAPGSGAALPVQGAMLGGITGEDDAVPAENLSSQSVVGRSAEAVGQIRGSMDNGALTTCTGFLVSPDLVMTAGHCVDHLREATFYVGASSPLSEYRMVLPPVAVQNVPIGLNYALLKVEGTPGNKHGILSLSTEAPKLGQPLAVVLFRGTRRRLAVVGNDDCRVKALDDQHLFHLCDTGGGSSGAPVISAADGTVVGLHVRRSEKGGAAIRSDVLVGKVPPLHATTSATQ</sequence>
<dbReference type="Gene3D" id="2.40.10.10">
    <property type="entry name" value="Trypsin-like serine proteases"/>
    <property type="match status" value="2"/>
</dbReference>
<dbReference type="SUPFAM" id="SSF50494">
    <property type="entry name" value="Trypsin-like serine proteases"/>
    <property type="match status" value="1"/>
</dbReference>
<evidence type="ECO:0000256" key="1">
    <source>
        <dbReference type="ARBA" id="ARBA00008764"/>
    </source>
</evidence>
<reference evidence="7" key="1">
    <citation type="submission" date="2022-09" db="EMBL/GenBank/DDBJ databases">
        <title>Tahibacter sp. nov., isolated from a fresh water.</title>
        <authorList>
            <person name="Baek J.H."/>
            <person name="Lee J.K."/>
            <person name="Kim J.M."/>
            <person name="Jeon C.O."/>
        </authorList>
    </citation>
    <scope>NUCLEOTIDE SEQUENCE</scope>
    <source>
        <strain evidence="7">W38</strain>
    </source>
</reference>
<keyword evidence="3" id="KW-0732">Signal</keyword>
<evidence type="ECO:0000256" key="5">
    <source>
        <dbReference type="ARBA" id="ARBA00022825"/>
    </source>
</evidence>
<comment type="similarity">
    <text evidence="1 6">Belongs to the peptidase S1B family.</text>
</comment>
<gene>
    <name evidence="7" type="ORF">N4264_11890</name>
</gene>
<evidence type="ECO:0000313" key="8">
    <source>
        <dbReference type="Proteomes" id="UP001064632"/>
    </source>
</evidence>
<dbReference type="PRINTS" id="PR00839">
    <property type="entry name" value="V8PROTEASE"/>
</dbReference>
<keyword evidence="5 6" id="KW-0720">Serine protease</keyword>
<dbReference type="EMBL" id="CP104694">
    <property type="protein sequence ID" value="UXI70301.1"/>
    <property type="molecule type" value="Genomic_DNA"/>
</dbReference>
<dbReference type="GO" id="GO:0006508">
    <property type="term" value="P:proteolysis"/>
    <property type="evidence" value="ECO:0007669"/>
    <property type="project" value="UniProtKB-KW"/>
</dbReference>
<dbReference type="InterPro" id="IPR008256">
    <property type="entry name" value="Peptidase_S1B"/>
</dbReference>
<evidence type="ECO:0000313" key="7">
    <source>
        <dbReference type="EMBL" id="UXI70301.1"/>
    </source>
</evidence>
<dbReference type="Proteomes" id="UP001064632">
    <property type="component" value="Chromosome"/>
</dbReference>
<dbReference type="Pfam" id="PF13365">
    <property type="entry name" value="Trypsin_2"/>
    <property type="match status" value="1"/>
</dbReference>
<keyword evidence="4 6" id="KW-0378">Hydrolase</keyword>
<name>A0ABY6BP13_9GAMM</name>
<dbReference type="InterPro" id="IPR043504">
    <property type="entry name" value="Peptidase_S1_PA_chymotrypsin"/>
</dbReference>
<proteinExistence type="inferred from homology"/>
<accession>A0ABY6BP13</accession>
<keyword evidence="8" id="KW-1185">Reference proteome</keyword>
<dbReference type="RefSeq" id="WP_261697252.1">
    <property type="nucleotide sequence ID" value="NZ_CP104694.1"/>
</dbReference>
<organism evidence="7 8">
    <name type="scientific">Tahibacter amnicola</name>
    <dbReference type="NCBI Taxonomy" id="2976241"/>
    <lineage>
        <taxon>Bacteria</taxon>
        <taxon>Pseudomonadati</taxon>
        <taxon>Pseudomonadota</taxon>
        <taxon>Gammaproteobacteria</taxon>
        <taxon>Lysobacterales</taxon>
        <taxon>Rhodanobacteraceae</taxon>
        <taxon>Tahibacter</taxon>
    </lineage>
</organism>
<evidence type="ECO:0000256" key="4">
    <source>
        <dbReference type="ARBA" id="ARBA00022801"/>
    </source>
</evidence>
<evidence type="ECO:0000256" key="2">
    <source>
        <dbReference type="ARBA" id="ARBA00022670"/>
    </source>
</evidence>
<evidence type="ECO:0000256" key="3">
    <source>
        <dbReference type="ARBA" id="ARBA00022729"/>
    </source>
</evidence>